<dbReference type="Proteomes" id="UP000232922">
    <property type="component" value="Genome"/>
</dbReference>
<organism evidence="1 2">
    <name type="scientific">Heliothis virescens ascovirus 3f</name>
    <dbReference type="NCBI Taxonomy" id="328614"/>
    <lineage>
        <taxon>Viruses</taxon>
        <taxon>Varidnaviria</taxon>
        <taxon>Bamfordvirae</taxon>
        <taxon>Nucleocytoviricota</taxon>
        <taxon>Megaviricetes</taxon>
        <taxon>Pimascovirales</taxon>
        <taxon>Pimascovirales incertae sedis</taxon>
        <taxon>Ascoviridae</taxon>
        <taxon>Ascovirus</taxon>
        <taxon>Ascovirus hvav3a</taxon>
    </lineage>
</organism>
<dbReference type="KEGG" id="vg:41900700"/>
<protein>
    <submittedName>
        <fullName evidence="1">Uncharacterized protein</fullName>
    </submittedName>
</protein>
<evidence type="ECO:0000313" key="2">
    <source>
        <dbReference type="Proteomes" id="UP000232922"/>
    </source>
</evidence>
<dbReference type="EMBL" id="KJ755191">
    <property type="protein sequence ID" value="AJP09064.1"/>
    <property type="molecule type" value="Genomic_DNA"/>
</dbReference>
<sequence>MVFQIVNILAMFVFIAGMSVAAAKTCIEAHCASMCVEQANYAWWAMGVHVAGGVCDWETNFCKCINLQGQCLNC</sequence>
<evidence type="ECO:0000313" key="1">
    <source>
        <dbReference type="EMBL" id="AJP09064.1"/>
    </source>
</evidence>
<name>A0A171PVI2_9VIRU</name>
<dbReference type="GeneID" id="41900700"/>
<dbReference type="RefSeq" id="YP_009701564.1">
    <property type="nucleotide sequence ID" value="NC_044938.1"/>
</dbReference>
<proteinExistence type="predicted"/>
<accession>A0A171PVI2</accession>
<reference evidence="2" key="1">
    <citation type="submission" date="2014-04" db="EMBL/GenBank/DDBJ databases">
        <authorList>
            <person name="Wei Y."/>
            <person name="Huang G."/>
            <person name="Cheng X."/>
        </authorList>
    </citation>
    <scope>NUCLEOTIDE SEQUENCE [LARGE SCALE GENOMIC DNA]</scope>
</reference>